<sequence length="63" mass="6857">MPTGSLIKSADSLSIPHPMTHKIVGGYCETVAIQHHYLKKIKMGGIRVAETVGKDKSEALLRL</sequence>
<dbReference type="WBParaSite" id="nRc.2.0.1.t39028-RA">
    <property type="protein sequence ID" value="nRc.2.0.1.t39028-RA"/>
    <property type="gene ID" value="nRc.2.0.1.g39028"/>
</dbReference>
<evidence type="ECO:0000313" key="2">
    <source>
        <dbReference type="WBParaSite" id="nRc.2.0.1.t39028-RA"/>
    </source>
</evidence>
<proteinExistence type="predicted"/>
<name>A0A915KLX2_ROMCU</name>
<keyword evidence="1" id="KW-1185">Reference proteome</keyword>
<protein>
    <submittedName>
        <fullName evidence="2">Uncharacterized protein</fullName>
    </submittedName>
</protein>
<evidence type="ECO:0000313" key="1">
    <source>
        <dbReference type="Proteomes" id="UP000887565"/>
    </source>
</evidence>
<accession>A0A915KLX2</accession>
<reference evidence="2" key="1">
    <citation type="submission" date="2022-11" db="UniProtKB">
        <authorList>
            <consortium name="WormBaseParasite"/>
        </authorList>
    </citation>
    <scope>IDENTIFICATION</scope>
</reference>
<dbReference type="AlphaFoldDB" id="A0A915KLX2"/>
<organism evidence="1 2">
    <name type="scientific">Romanomermis culicivorax</name>
    <name type="common">Nematode worm</name>
    <dbReference type="NCBI Taxonomy" id="13658"/>
    <lineage>
        <taxon>Eukaryota</taxon>
        <taxon>Metazoa</taxon>
        <taxon>Ecdysozoa</taxon>
        <taxon>Nematoda</taxon>
        <taxon>Enoplea</taxon>
        <taxon>Dorylaimia</taxon>
        <taxon>Mermithida</taxon>
        <taxon>Mermithoidea</taxon>
        <taxon>Mermithidae</taxon>
        <taxon>Romanomermis</taxon>
    </lineage>
</organism>
<dbReference type="Proteomes" id="UP000887565">
    <property type="component" value="Unplaced"/>
</dbReference>